<sequence>MSFQFITSINTIDRDAETRRRVRSHARRQKLTQDSSSEQAPSAKSGSTSQKDRTSKFRLGTPTAASKKVAPNSSQKRASPPSSASNEESSTPSSGSSGDVTSSADPASATSLAAYSGHVEMITNELGYMIIRELPPLSALPIQTTPMTENLFRYMLCVCLSPKEKFVQKWFDRCGAPSYFTNCKQTETDKREAVTIMISDIASPDHSSFLAHSHSMNPGGDLFDFLTVDPAMTHAFMGFMAAMHNALADWDDSSTIDFHRQETIQSINKRLNLESKGQDVPVSDSVIVSVSLLVNIESFIGSVSSARAHMNGLLRMVELRGGLIDGLGYSPLLQRALSWADFAYATMAAVPLSFPFVPQISGSLDIQDRFMSRSMTINNNAARGFQQSQQHGRHGLLLLDREATELFELLFSTTEAVNNFEFARIDALKEQRSQMSDTVYLMEYRLCAMEQQSRAQAARLGHGATLANPTDLSESLVYASHLFLHLALRGQPPAAKRHKALTEALMTSLSGLLIHLGWLFGTNGDPSPPANYTTDAPGAQAYTSESWALSSSYQETAPFNDSNNMPVPVKLEPETEPQAASSPIILQDDLHDDIFLWILFVGCCVQMRPAHHPRHHEYEIPTLDSTFLARDHRPFFVLALRRLCRERAITEKEVLMDRLRAIVWMNTWCERQLDMVWALLGLELEL</sequence>
<feature type="compositionally biased region" description="Low complexity" evidence="2">
    <location>
        <begin position="79"/>
        <end position="105"/>
    </location>
</feature>
<keyword evidence="4" id="KW-1185">Reference proteome</keyword>
<feature type="compositionally biased region" description="Polar residues" evidence="2">
    <location>
        <begin position="1"/>
        <end position="11"/>
    </location>
</feature>
<evidence type="ECO:0000313" key="3">
    <source>
        <dbReference type="EMBL" id="KAK8008195.1"/>
    </source>
</evidence>
<evidence type="ECO:0000256" key="2">
    <source>
        <dbReference type="SAM" id="MobiDB-lite"/>
    </source>
</evidence>
<accession>A0ABR1RCL2</accession>
<organism evidence="3 4">
    <name type="scientific">Apiospora marii</name>
    <dbReference type="NCBI Taxonomy" id="335849"/>
    <lineage>
        <taxon>Eukaryota</taxon>
        <taxon>Fungi</taxon>
        <taxon>Dikarya</taxon>
        <taxon>Ascomycota</taxon>
        <taxon>Pezizomycotina</taxon>
        <taxon>Sordariomycetes</taxon>
        <taxon>Xylariomycetidae</taxon>
        <taxon>Amphisphaeriales</taxon>
        <taxon>Apiosporaceae</taxon>
        <taxon>Apiospora</taxon>
    </lineage>
</organism>
<dbReference type="PANTHER" id="PTHR37540:SF5">
    <property type="entry name" value="TRANSCRIPTION FACTOR DOMAIN-CONTAINING PROTEIN"/>
    <property type="match status" value="1"/>
</dbReference>
<dbReference type="EMBL" id="JAQQWI010000016">
    <property type="protein sequence ID" value="KAK8008195.1"/>
    <property type="molecule type" value="Genomic_DNA"/>
</dbReference>
<comment type="caution">
    <text evidence="3">The sequence shown here is derived from an EMBL/GenBank/DDBJ whole genome shotgun (WGS) entry which is preliminary data.</text>
</comment>
<protein>
    <submittedName>
        <fullName evidence="3">Uncharacterized protein</fullName>
    </submittedName>
</protein>
<dbReference type="InterPro" id="IPR021858">
    <property type="entry name" value="Fun_TF"/>
</dbReference>
<feature type="compositionally biased region" description="Basic residues" evidence="2">
    <location>
        <begin position="20"/>
        <end position="30"/>
    </location>
</feature>
<dbReference type="Proteomes" id="UP001396898">
    <property type="component" value="Unassembled WGS sequence"/>
</dbReference>
<feature type="compositionally biased region" description="Polar residues" evidence="2">
    <location>
        <begin position="32"/>
        <end position="49"/>
    </location>
</feature>
<dbReference type="PANTHER" id="PTHR37540">
    <property type="entry name" value="TRANSCRIPTION FACTOR (ACR-2), PUTATIVE-RELATED-RELATED"/>
    <property type="match status" value="1"/>
</dbReference>
<evidence type="ECO:0000256" key="1">
    <source>
        <dbReference type="ARBA" id="ARBA00023242"/>
    </source>
</evidence>
<feature type="region of interest" description="Disordered" evidence="2">
    <location>
        <begin position="1"/>
        <end position="106"/>
    </location>
</feature>
<dbReference type="Pfam" id="PF11951">
    <property type="entry name" value="Fungal_trans_2"/>
    <property type="match status" value="1"/>
</dbReference>
<keyword evidence="1" id="KW-0539">Nucleus</keyword>
<gene>
    <name evidence="3" type="ORF">PG991_010746</name>
</gene>
<reference evidence="3 4" key="1">
    <citation type="submission" date="2023-01" db="EMBL/GenBank/DDBJ databases">
        <title>Analysis of 21 Apiospora genomes using comparative genomics revels a genus with tremendous synthesis potential of carbohydrate active enzymes and secondary metabolites.</title>
        <authorList>
            <person name="Sorensen T."/>
        </authorList>
    </citation>
    <scope>NUCLEOTIDE SEQUENCE [LARGE SCALE GENOMIC DNA]</scope>
    <source>
        <strain evidence="3 4">CBS 20057</strain>
    </source>
</reference>
<name>A0ABR1RCL2_9PEZI</name>
<proteinExistence type="predicted"/>
<evidence type="ECO:0000313" key="4">
    <source>
        <dbReference type="Proteomes" id="UP001396898"/>
    </source>
</evidence>